<feature type="compositionally biased region" description="Basic and acidic residues" evidence="1">
    <location>
        <begin position="31"/>
        <end position="41"/>
    </location>
</feature>
<comment type="caution">
    <text evidence="2">The sequence shown here is derived from an EMBL/GenBank/DDBJ whole genome shotgun (WGS) entry which is preliminary data.</text>
</comment>
<evidence type="ECO:0000313" key="3">
    <source>
        <dbReference type="Proteomes" id="UP001623348"/>
    </source>
</evidence>
<protein>
    <submittedName>
        <fullName evidence="2">Uncharacterized protein</fullName>
    </submittedName>
</protein>
<dbReference type="EMBL" id="BAAFJT010000020">
    <property type="protein sequence ID" value="GAB0198386.1"/>
    <property type="molecule type" value="Genomic_DNA"/>
</dbReference>
<name>A0ABC9XL27_GRUJA</name>
<sequence length="145" mass="15322">MQPISTPRRKPLSIHHIPALMKTSISPQDYDQERTTPRPGDKTSGYVKLRPHNIVAAGGIRKGLTKTSWFPLQNVPEEEVPLSSLAGSQEYTGTKRRSGSVFTGSSQPEGAEASADPPGNGSGRSTAIKAAFSPEGLDGALGNVV</sequence>
<keyword evidence="3" id="KW-1185">Reference proteome</keyword>
<feature type="region of interest" description="Disordered" evidence="1">
    <location>
        <begin position="74"/>
        <end position="145"/>
    </location>
</feature>
<evidence type="ECO:0000256" key="1">
    <source>
        <dbReference type="SAM" id="MobiDB-lite"/>
    </source>
</evidence>
<feature type="region of interest" description="Disordered" evidence="1">
    <location>
        <begin position="1"/>
        <end position="49"/>
    </location>
</feature>
<gene>
    <name evidence="2" type="ORF">GRJ2_002304000</name>
</gene>
<proteinExistence type="predicted"/>
<accession>A0ABC9XL27</accession>
<dbReference type="Proteomes" id="UP001623348">
    <property type="component" value="Unassembled WGS sequence"/>
</dbReference>
<dbReference type="AlphaFoldDB" id="A0ABC9XL27"/>
<evidence type="ECO:0000313" key="2">
    <source>
        <dbReference type="EMBL" id="GAB0198386.1"/>
    </source>
</evidence>
<reference evidence="2 3" key="1">
    <citation type="submission" date="2024-06" db="EMBL/GenBank/DDBJ databases">
        <title>The draft genome of Grus japonensis, version 3.</title>
        <authorList>
            <person name="Nabeshima K."/>
            <person name="Suzuki S."/>
            <person name="Onuma M."/>
        </authorList>
    </citation>
    <scope>NUCLEOTIDE SEQUENCE [LARGE SCALE GENOMIC DNA]</scope>
    <source>
        <strain evidence="2 3">451A</strain>
    </source>
</reference>
<organism evidence="2 3">
    <name type="scientific">Grus japonensis</name>
    <name type="common">Japanese crane</name>
    <name type="synonym">Red-crowned crane</name>
    <dbReference type="NCBI Taxonomy" id="30415"/>
    <lineage>
        <taxon>Eukaryota</taxon>
        <taxon>Metazoa</taxon>
        <taxon>Chordata</taxon>
        <taxon>Craniata</taxon>
        <taxon>Vertebrata</taxon>
        <taxon>Euteleostomi</taxon>
        <taxon>Archelosauria</taxon>
        <taxon>Archosauria</taxon>
        <taxon>Dinosauria</taxon>
        <taxon>Saurischia</taxon>
        <taxon>Theropoda</taxon>
        <taxon>Coelurosauria</taxon>
        <taxon>Aves</taxon>
        <taxon>Neognathae</taxon>
        <taxon>Neoaves</taxon>
        <taxon>Gruiformes</taxon>
        <taxon>Gruidae</taxon>
        <taxon>Grus</taxon>
    </lineage>
</organism>